<dbReference type="GO" id="GO:0045892">
    <property type="term" value="P:negative regulation of DNA-templated transcription"/>
    <property type="evidence" value="ECO:0007669"/>
    <property type="project" value="TreeGrafter"/>
</dbReference>
<evidence type="ECO:0000256" key="1">
    <source>
        <dbReference type="ARBA" id="ARBA00023015"/>
    </source>
</evidence>
<keyword evidence="2" id="KW-0238">DNA-binding</keyword>
<evidence type="ECO:0000256" key="3">
    <source>
        <dbReference type="ARBA" id="ARBA00023163"/>
    </source>
</evidence>
<dbReference type="InterPro" id="IPR005471">
    <property type="entry name" value="Tscrpt_reg_IclR_N"/>
</dbReference>
<dbReference type="GO" id="GO:0003677">
    <property type="term" value="F:DNA binding"/>
    <property type="evidence" value="ECO:0007669"/>
    <property type="project" value="UniProtKB-KW"/>
</dbReference>
<gene>
    <name evidence="6" type="ORF">CLV72_102496</name>
</gene>
<dbReference type="PANTHER" id="PTHR30136">
    <property type="entry name" value="HELIX-TURN-HELIX TRANSCRIPTIONAL REGULATOR, ICLR FAMILY"/>
    <property type="match status" value="1"/>
</dbReference>
<dbReference type="InterPro" id="IPR036388">
    <property type="entry name" value="WH-like_DNA-bd_sf"/>
</dbReference>
<dbReference type="Gene3D" id="1.10.10.10">
    <property type="entry name" value="Winged helix-like DNA-binding domain superfamily/Winged helix DNA-binding domain"/>
    <property type="match status" value="1"/>
</dbReference>
<dbReference type="InterPro" id="IPR036390">
    <property type="entry name" value="WH_DNA-bd_sf"/>
</dbReference>
<evidence type="ECO:0000313" key="7">
    <source>
        <dbReference type="Proteomes" id="UP000237846"/>
    </source>
</evidence>
<dbReference type="InterPro" id="IPR029016">
    <property type="entry name" value="GAF-like_dom_sf"/>
</dbReference>
<dbReference type="GO" id="GO:0003700">
    <property type="term" value="F:DNA-binding transcription factor activity"/>
    <property type="evidence" value="ECO:0007669"/>
    <property type="project" value="TreeGrafter"/>
</dbReference>
<keyword evidence="1" id="KW-0805">Transcription regulation</keyword>
<evidence type="ECO:0000259" key="5">
    <source>
        <dbReference type="PROSITE" id="PS51078"/>
    </source>
</evidence>
<feature type="domain" description="HTH iclR-type" evidence="4">
    <location>
        <begin position="12"/>
        <end position="77"/>
    </location>
</feature>
<organism evidence="6 7">
    <name type="scientific">Allonocardiopsis opalescens</name>
    <dbReference type="NCBI Taxonomy" id="1144618"/>
    <lineage>
        <taxon>Bacteria</taxon>
        <taxon>Bacillati</taxon>
        <taxon>Actinomycetota</taxon>
        <taxon>Actinomycetes</taxon>
        <taxon>Streptosporangiales</taxon>
        <taxon>Allonocardiopsis</taxon>
    </lineage>
</organism>
<dbReference type="PROSITE" id="PS51078">
    <property type="entry name" value="ICLR_ED"/>
    <property type="match status" value="1"/>
</dbReference>
<reference evidence="6 7" key="1">
    <citation type="submission" date="2018-03" db="EMBL/GenBank/DDBJ databases">
        <title>Genomic Encyclopedia of Archaeal and Bacterial Type Strains, Phase II (KMG-II): from individual species to whole genera.</title>
        <authorList>
            <person name="Goeker M."/>
        </authorList>
    </citation>
    <scope>NUCLEOTIDE SEQUENCE [LARGE SCALE GENOMIC DNA]</scope>
    <source>
        <strain evidence="6 7">DSM 45601</strain>
    </source>
</reference>
<dbReference type="Pfam" id="PF09339">
    <property type="entry name" value="HTH_IclR"/>
    <property type="match status" value="1"/>
</dbReference>
<feature type="domain" description="IclR-ED" evidence="5">
    <location>
        <begin position="78"/>
        <end position="260"/>
    </location>
</feature>
<keyword evidence="7" id="KW-1185">Reference proteome</keyword>
<dbReference type="InterPro" id="IPR014757">
    <property type="entry name" value="Tscrpt_reg_IclR_C"/>
</dbReference>
<dbReference type="PROSITE" id="PS51077">
    <property type="entry name" value="HTH_ICLR"/>
    <property type="match status" value="1"/>
</dbReference>
<dbReference type="Gene3D" id="3.30.450.40">
    <property type="match status" value="1"/>
</dbReference>
<dbReference type="SUPFAM" id="SSF55781">
    <property type="entry name" value="GAF domain-like"/>
    <property type="match status" value="1"/>
</dbReference>
<dbReference type="EMBL" id="PVZC01000002">
    <property type="protein sequence ID" value="PRY00864.1"/>
    <property type="molecule type" value="Genomic_DNA"/>
</dbReference>
<dbReference type="RefSeq" id="WP_106243012.1">
    <property type="nucleotide sequence ID" value="NZ_PVZC01000002.1"/>
</dbReference>
<dbReference type="SMART" id="SM00346">
    <property type="entry name" value="HTH_ICLR"/>
    <property type="match status" value="1"/>
</dbReference>
<dbReference type="OrthoDB" id="3730822at2"/>
<evidence type="ECO:0000256" key="2">
    <source>
        <dbReference type="ARBA" id="ARBA00023125"/>
    </source>
</evidence>
<accession>A0A2T0QAI1</accession>
<keyword evidence="3" id="KW-0804">Transcription</keyword>
<evidence type="ECO:0000259" key="4">
    <source>
        <dbReference type="PROSITE" id="PS51077"/>
    </source>
</evidence>
<dbReference type="Pfam" id="PF01614">
    <property type="entry name" value="IclR_C"/>
    <property type="match status" value="1"/>
</dbReference>
<proteinExistence type="predicted"/>
<name>A0A2T0QAI1_9ACTN</name>
<dbReference type="Proteomes" id="UP000237846">
    <property type="component" value="Unassembled WGS sequence"/>
</dbReference>
<dbReference type="SUPFAM" id="SSF46785">
    <property type="entry name" value="Winged helix' DNA-binding domain"/>
    <property type="match status" value="1"/>
</dbReference>
<sequence length="261" mass="27518">MAEPPRPARNASSSVRRALALLEAVRVAGADGGGLALTRLAQLVGCDKSTVLRLAAPLLEADLLTRDRETGLFRLGPAALSLGQAYLDQLDLRSAAAQRLRALMRATGHTCHLVVLEGREVVYVDKVENEATVRMGSRIGARMPAYRTAVGKAILAFSGADVVEEVIAGGMPAVTPKTITDPGVFRAELARVRERGYAIDDRENEPEVRCVSAPIFRHDGAVAAAVSVSALASRLPAARVRDLGPAVAQAARDITVSLGGR</sequence>
<dbReference type="AlphaFoldDB" id="A0A2T0QAI1"/>
<protein>
    <submittedName>
        <fullName evidence="6">IclR family transcriptional regulator</fullName>
    </submittedName>
</protein>
<dbReference type="InterPro" id="IPR050707">
    <property type="entry name" value="HTH_MetabolicPath_Reg"/>
</dbReference>
<evidence type="ECO:0000313" key="6">
    <source>
        <dbReference type="EMBL" id="PRY00864.1"/>
    </source>
</evidence>
<comment type="caution">
    <text evidence="6">The sequence shown here is derived from an EMBL/GenBank/DDBJ whole genome shotgun (WGS) entry which is preliminary data.</text>
</comment>
<dbReference type="PANTHER" id="PTHR30136:SF24">
    <property type="entry name" value="HTH-TYPE TRANSCRIPTIONAL REPRESSOR ALLR"/>
    <property type="match status" value="1"/>
</dbReference>